<dbReference type="Gene3D" id="2.60.40.2310">
    <property type="match status" value="1"/>
</dbReference>
<keyword evidence="4 8" id="KW-0378">Hydrolase</keyword>
<dbReference type="InterPro" id="IPR045051">
    <property type="entry name" value="SBT"/>
</dbReference>
<dbReference type="Gene3D" id="3.30.70.80">
    <property type="entry name" value="Peptidase S8 propeptide/proteinase inhibitor I9"/>
    <property type="match status" value="1"/>
</dbReference>
<dbReference type="InterPro" id="IPR034197">
    <property type="entry name" value="Peptidases_S8_3"/>
</dbReference>
<dbReference type="PROSITE" id="PS00138">
    <property type="entry name" value="SUBTILASE_SER"/>
    <property type="match status" value="1"/>
</dbReference>
<comment type="caution">
    <text evidence="14">The sequence shown here is derived from an EMBL/GenBank/DDBJ whole genome shotgun (WGS) entry which is preliminary data.</text>
</comment>
<dbReference type="CDD" id="cd04852">
    <property type="entry name" value="Peptidases_S8_3"/>
    <property type="match status" value="1"/>
</dbReference>
<protein>
    <recommendedName>
        <fullName evidence="16">Subtilisin-like protease</fullName>
    </recommendedName>
</protein>
<dbReference type="InterPro" id="IPR036852">
    <property type="entry name" value="Peptidase_S8/S53_dom_sf"/>
</dbReference>
<dbReference type="PANTHER" id="PTHR10795">
    <property type="entry name" value="PROPROTEIN CONVERTASE SUBTILISIN/KEXIN"/>
    <property type="match status" value="1"/>
</dbReference>
<dbReference type="InterPro" id="IPR041469">
    <property type="entry name" value="Subtilisin-like_FN3"/>
</dbReference>
<dbReference type="InterPro" id="IPR015500">
    <property type="entry name" value="Peptidase_S8_subtilisin-rel"/>
</dbReference>
<dbReference type="InterPro" id="IPR037045">
    <property type="entry name" value="S8pro/Inhibitor_I9_sf"/>
</dbReference>
<evidence type="ECO:0000256" key="3">
    <source>
        <dbReference type="ARBA" id="ARBA00022729"/>
    </source>
</evidence>
<dbReference type="Pfam" id="PF17766">
    <property type="entry name" value="fn3_6"/>
    <property type="match status" value="1"/>
</dbReference>
<dbReference type="FunFam" id="3.40.50.200:FF:000006">
    <property type="entry name" value="Subtilisin-like protease SBT1.5"/>
    <property type="match status" value="1"/>
</dbReference>
<sequence>MMGLPSGSSHLGALMVLLFCVLQKTAPASALKKPYIVYLGSHSHGLSPTEADANRATNAHYSLLGSLLGSEEAARDSMFYSYNRYINGFAAVLEEDQAKLVSEHPAVISVFPSRGRKLHTTRSWEFMNLERDGRVPRQSIWTKARFGEDVIIANIDTGVWPESESFNDNGLGPVPKRWRGICQNSTTDRIVCNRKLIGVRYFNKGYAAFFGEKLAFKSARDTEGHGTHTLSTAGGSFVVGANVFGFGNGTAKGGSPRARVAAYKACGPPINGQECFDSDILAAYEAAISDGVDVISMSLGGSPFPLFEDPLAIASFHATKSGITVVASGGNSGPAPGTVSNICPWMITVAASTIDREFSTYVSIGFNKHFKGASLSTKALPKKKFYPIIRSGKAKMANVSESEADVCLPGSLDPKKVKGKIVVCLRGENDRVDKGITAASAGAVGMVLTNDPMNENDIIADPHVLPTSHITYDDGQALFAYMSSTKSPMAYITRARTVLGAKPSPYVTAFSSRGPNTIDQGILKPDITAPGAGILAAYTGEVSDNRPATPFVFMSGTSMSCPHISGVVGLLKSLYPGWSPAAIRSAIMTSAKSRDNKNEPILDSSFNKASPFDYGSGHVQPNRAMDPGLVYDITAEDYLDFLCAEGYNSSMLKVFTNETYTCPKGARVANLNYPSITVPGLGSKGAVVYRKLKNVGHPGTYRVRVKAPSGVTVTVVPAELKFAKVGEEKSFKVIFKAERKSKKPLAEYLFGHLVWSDGKHYVRSPISVLHV</sequence>
<reference evidence="14 15" key="1">
    <citation type="journal article" date="2023" name="Hortic Res">
        <title>Pangenome of water caltrop reveals structural variations and asymmetric subgenome divergence after allopolyploidization.</title>
        <authorList>
            <person name="Zhang X."/>
            <person name="Chen Y."/>
            <person name="Wang L."/>
            <person name="Yuan Y."/>
            <person name="Fang M."/>
            <person name="Shi L."/>
            <person name="Lu R."/>
            <person name="Comes H.P."/>
            <person name="Ma Y."/>
            <person name="Chen Y."/>
            <person name="Huang G."/>
            <person name="Zhou Y."/>
            <person name="Zheng Z."/>
            <person name="Qiu Y."/>
        </authorList>
    </citation>
    <scope>NUCLEOTIDE SEQUENCE [LARGE SCALE GENOMIC DNA]</scope>
    <source>
        <tissue evidence="14">Roots</tissue>
    </source>
</reference>
<organism evidence="14 15">
    <name type="scientific">Trapa incisa</name>
    <dbReference type="NCBI Taxonomy" id="236973"/>
    <lineage>
        <taxon>Eukaryota</taxon>
        <taxon>Viridiplantae</taxon>
        <taxon>Streptophyta</taxon>
        <taxon>Embryophyta</taxon>
        <taxon>Tracheophyta</taxon>
        <taxon>Spermatophyta</taxon>
        <taxon>Magnoliopsida</taxon>
        <taxon>eudicotyledons</taxon>
        <taxon>Gunneridae</taxon>
        <taxon>Pentapetalae</taxon>
        <taxon>rosids</taxon>
        <taxon>malvids</taxon>
        <taxon>Myrtales</taxon>
        <taxon>Lythraceae</taxon>
        <taxon>Trapa</taxon>
    </lineage>
</organism>
<dbReference type="SUPFAM" id="SSF52025">
    <property type="entry name" value="PA domain"/>
    <property type="match status" value="1"/>
</dbReference>
<dbReference type="PRINTS" id="PR00723">
    <property type="entry name" value="SUBTILISIN"/>
</dbReference>
<name>A0AAN7PX04_9MYRT</name>
<evidence type="ECO:0000259" key="10">
    <source>
        <dbReference type="Pfam" id="PF00082"/>
    </source>
</evidence>
<feature type="active site" description="Charge relay system" evidence="7 8">
    <location>
        <position position="558"/>
    </location>
</feature>
<proteinExistence type="inferred from homology"/>
<evidence type="ECO:0000256" key="9">
    <source>
        <dbReference type="SAM" id="SignalP"/>
    </source>
</evidence>
<dbReference type="AlphaFoldDB" id="A0AAN7PX04"/>
<evidence type="ECO:0000259" key="11">
    <source>
        <dbReference type="Pfam" id="PF02225"/>
    </source>
</evidence>
<keyword evidence="15" id="KW-1185">Reference proteome</keyword>
<feature type="signal peptide" evidence="9">
    <location>
        <begin position="1"/>
        <end position="30"/>
    </location>
</feature>
<dbReference type="EMBL" id="JAXIOK010000016">
    <property type="protein sequence ID" value="KAK4753095.1"/>
    <property type="molecule type" value="Genomic_DNA"/>
</dbReference>
<dbReference type="Gene3D" id="3.50.30.30">
    <property type="match status" value="1"/>
</dbReference>
<dbReference type="GO" id="GO:0004252">
    <property type="term" value="F:serine-type endopeptidase activity"/>
    <property type="evidence" value="ECO:0007669"/>
    <property type="project" value="UniProtKB-UniRule"/>
</dbReference>
<dbReference type="FunFam" id="3.50.30.30:FF:000005">
    <property type="entry name" value="subtilisin-like protease SBT1.5"/>
    <property type="match status" value="1"/>
</dbReference>
<feature type="domain" description="Subtilisin-like protease fibronectin type-III" evidence="13">
    <location>
        <begin position="670"/>
        <end position="768"/>
    </location>
</feature>
<evidence type="ECO:0000259" key="13">
    <source>
        <dbReference type="Pfam" id="PF17766"/>
    </source>
</evidence>
<keyword evidence="3 9" id="KW-0732">Signal</keyword>
<dbReference type="CDD" id="cd02120">
    <property type="entry name" value="PA_subtilisin_like"/>
    <property type="match status" value="1"/>
</dbReference>
<dbReference type="FunFam" id="2.60.40.2310:FF:000001">
    <property type="entry name" value="Subtilisin-like protease SBT1.5"/>
    <property type="match status" value="1"/>
</dbReference>
<evidence type="ECO:0000313" key="14">
    <source>
        <dbReference type="EMBL" id="KAK4753095.1"/>
    </source>
</evidence>
<evidence type="ECO:0000256" key="4">
    <source>
        <dbReference type="ARBA" id="ARBA00022801"/>
    </source>
</evidence>
<evidence type="ECO:0008006" key="16">
    <source>
        <dbReference type="Google" id="ProtNLM"/>
    </source>
</evidence>
<dbReference type="SUPFAM" id="SSF52743">
    <property type="entry name" value="Subtilisin-like"/>
    <property type="match status" value="1"/>
</dbReference>
<dbReference type="InterPro" id="IPR010259">
    <property type="entry name" value="S8pro/Inhibitor_I9"/>
</dbReference>
<feature type="domain" description="Inhibitor I9" evidence="12">
    <location>
        <begin position="35"/>
        <end position="119"/>
    </location>
</feature>
<dbReference type="Pfam" id="PF02225">
    <property type="entry name" value="PA"/>
    <property type="match status" value="1"/>
</dbReference>
<dbReference type="InterPro" id="IPR046450">
    <property type="entry name" value="PA_dom_sf"/>
</dbReference>
<feature type="active site" description="Charge relay system" evidence="7 8">
    <location>
        <position position="225"/>
    </location>
</feature>
<gene>
    <name evidence="14" type="ORF">SAY87_021893</name>
</gene>
<dbReference type="Pfam" id="PF05922">
    <property type="entry name" value="Inhibitor_I9"/>
    <property type="match status" value="1"/>
</dbReference>
<dbReference type="Gene3D" id="3.40.50.200">
    <property type="entry name" value="Peptidase S8/S53 domain"/>
    <property type="match status" value="1"/>
</dbReference>
<keyword evidence="2 8" id="KW-0645">Protease</keyword>
<feature type="chain" id="PRO_5042843778" description="Subtilisin-like protease" evidence="9">
    <location>
        <begin position="31"/>
        <end position="771"/>
    </location>
</feature>
<evidence type="ECO:0000256" key="8">
    <source>
        <dbReference type="PROSITE-ProRule" id="PRU01240"/>
    </source>
</evidence>
<evidence type="ECO:0000256" key="6">
    <source>
        <dbReference type="ARBA" id="ARBA00023180"/>
    </source>
</evidence>
<accession>A0AAN7PX04</accession>
<evidence type="ECO:0000313" key="15">
    <source>
        <dbReference type="Proteomes" id="UP001345219"/>
    </source>
</evidence>
<dbReference type="Pfam" id="PF00082">
    <property type="entry name" value="Peptidase_S8"/>
    <property type="match status" value="1"/>
</dbReference>
<dbReference type="InterPro" id="IPR000209">
    <property type="entry name" value="Peptidase_S8/S53_dom"/>
</dbReference>
<dbReference type="InterPro" id="IPR003137">
    <property type="entry name" value="PA_domain"/>
</dbReference>
<dbReference type="InterPro" id="IPR023828">
    <property type="entry name" value="Peptidase_S8_Ser-AS"/>
</dbReference>
<evidence type="ECO:0000256" key="1">
    <source>
        <dbReference type="ARBA" id="ARBA00011073"/>
    </source>
</evidence>
<feature type="active site" description="Charge relay system" evidence="7 8">
    <location>
        <position position="156"/>
    </location>
</feature>
<evidence type="ECO:0000259" key="12">
    <source>
        <dbReference type="Pfam" id="PF05922"/>
    </source>
</evidence>
<feature type="domain" description="Peptidase S8/S53" evidence="10">
    <location>
        <begin position="147"/>
        <end position="603"/>
    </location>
</feature>
<dbReference type="PROSITE" id="PS51892">
    <property type="entry name" value="SUBTILASE"/>
    <property type="match status" value="1"/>
</dbReference>
<dbReference type="GO" id="GO:0006508">
    <property type="term" value="P:proteolysis"/>
    <property type="evidence" value="ECO:0007669"/>
    <property type="project" value="UniProtKB-KW"/>
</dbReference>
<feature type="domain" description="PA" evidence="11">
    <location>
        <begin position="406"/>
        <end position="478"/>
    </location>
</feature>
<comment type="similarity">
    <text evidence="1 8">Belongs to the peptidase S8 family.</text>
</comment>
<keyword evidence="6" id="KW-0325">Glycoprotein</keyword>
<keyword evidence="5 8" id="KW-0720">Serine protease</keyword>
<evidence type="ECO:0000256" key="7">
    <source>
        <dbReference type="PIRSR" id="PIRSR615500-1"/>
    </source>
</evidence>
<evidence type="ECO:0000256" key="5">
    <source>
        <dbReference type="ARBA" id="ARBA00022825"/>
    </source>
</evidence>
<dbReference type="FunFam" id="3.30.70.80:FF:000002">
    <property type="entry name" value="Subtilisin-like protease SBT5.3"/>
    <property type="match status" value="1"/>
</dbReference>
<evidence type="ECO:0000256" key="2">
    <source>
        <dbReference type="ARBA" id="ARBA00022670"/>
    </source>
</evidence>
<dbReference type="Proteomes" id="UP001345219">
    <property type="component" value="Chromosome 16"/>
</dbReference>